<sequence length="488" mass="55229">MNQQFSLPTALCLPVPDIEALIQGRTVAALPRMFLRPGQRFALYPVDVSANQLSIEKYYRSNFLPNAQTAIKQVNSKTVSIKAWAKCELCQILDKSKPLDILSQLTIWTPEVFEAIIQKQQNIFLAYLRVYHLPQFCEVPVSANIQDKLGKFVGLPNIAAFEAKPILDDQIFSQRKHQLEKLEPPQNRELEELQSALSQIANTNLAAQQLENDIKIFLGWSSEQTANRLDSDLDWIKTIETLGDRSIELEEKKSTYQAGTDFENIARKSLNFLGFKVETAYKGGAGGLDLFCSKPYPIVCECKAGRLIPSGTVEELIKLGGMHLGSELFFNSVKLIIGPGKPSPDTQKAAQQWKVSIINAMTLQKLVELKAKYPGAINLVELQKYLQPGQIDHKIDEYIDKVEIQIKLRSHIIQVLKNYLELAKRERAGVEALHATYLTSHPPQPLNSIELREILIELSSPLTGYVGRIKGEDWRRDRFYYLRDLPIN</sequence>
<accession>K9X2Y2</accession>
<protein>
    <recommendedName>
        <fullName evidence="3">DUF1802 domain-containing protein</fullName>
    </recommendedName>
</protein>
<dbReference type="EMBL" id="CP003642">
    <property type="protein sequence ID" value="AFZ27000.1"/>
    <property type="molecule type" value="Genomic_DNA"/>
</dbReference>
<dbReference type="Pfam" id="PF08819">
    <property type="entry name" value="DUF1802"/>
    <property type="match status" value="1"/>
</dbReference>
<dbReference type="eggNOG" id="COG4293">
    <property type="taxonomic scope" value="Bacteria"/>
</dbReference>
<dbReference type="Proteomes" id="UP000010475">
    <property type="component" value="Chromosome"/>
</dbReference>
<name>K9X2Y2_9NOST</name>
<dbReference type="STRING" id="56107.Cylst_4948"/>
<dbReference type="KEGG" id="csg:Cylst_4948"/>
<evidence type="ECO:0000313" key="1">
    <source>
        <dbReference type="EMBL" id="AFZ27000.1"/>
    </source>
</evidence>
<dbReference type="RefSeq" id="WP_015210237.1">
    <property type="nucleotide sequence ID" value="NC_019757.1"/>
</dbReference>
<dbReference type="AlphaFoldDB" id="K9X2Y2"/>
<dbReference type="InterPro" id="IPR014923">
    <property type="entry name" value="DUF1802"/>
</dbReference>
<dbReference type="HOGENOM" id="CLU_047364_0_0_3"/>
<dbReference type="OrthoDB" id="569417at2"/>
<evidence type="ECO:0000313" key="2">
    <source>
        <dbReference type="Proteomes" id="UP000010475"/>
    </source>
</evidence>
<proteinExistence type="predicted"/>
<dbReference type="PATRIC" id="fig|56107.3.peg.5437"/>
<reference evidence="1 2" key="1">
    <citation type="submission" date="2012-06" db="EMBL/GenBank/DDBJ databases">
        <title>Finished chromosome of genome of Cylindrospermum stagnale PCC 7417.</title>
        <authorList>
            <consortium name="US DOE Joint Genome Institute"/>
            <person name="Gugger M."/>
            <person name="Coursin T."/>
            <person name="Rippka R."/>
            <person name="Tandeau De Marsac N."/>
            <person name="Huntemann M."/>
            <person name="Wei C.-L."/>
            <person name="Han J."/>
            <person name="Detter J.C."/>
            <person name="Han C."/>
            <person name="Tapia R."/>
            <person name="Chen A."/>
            <person name="Kyrpides N."/>
            <person name="Mavromatis K."/>
            <person name="Markowitz V."/>
            <person name="Szeto E."/>
            <person name="Ivanova N."/>
            <person name="Pagani I."/>
            <person name="Pati A."/>
            <person name="Goodwin L."/>
            <person name="Nordberg H.P."/>
            <person name="Cantor M.N."/>
            <person name="Hua S.X."/>
            <person name="Woyke T."/>
            <person name="Kerfeld C.A."/>
        </authorList>
    </citation>
    <scope>NUCLEOTIDE SEQUENCE [LARGE SCALE GENOMIC DNA]</scope>
    <source>
        <strain evidence="1 2">PCC 7417</strain>
    </source>
</reference>
<keyword evidence="2" id="KW-1185">Reference proteome</keyword>
<evidence type="ECO:0008006" key="3">
    <source>
        <dbReference type="Google" id="ProtNLM"/>
    </source>
</evidence>
<gene>
    <name evidence="1" type="ORF">Cylst_4948</name>
</gene>
<organism evidence="1 2">
    <name type="scientific">Cylindrospermum stagnale PCC 7417</name>
    <dbReference type="NCBI Taxonomy" id="56107"/>
    <lineage>
        <taxon>Bacteria</taxon>
        <taxon>Bacillati</taxon>
        <taxon>Cyanobacteriota</taxon>
        <taxon>Cyanophyceae</taxon>
        <taxon>Nostocales</taxon>
        <taxon>Nostocaceae</taxon>
        <taxon>Cylindrospermum</taxon>
    </lineage>
</organism>